<feature type="compositionally biased region" description="Low complexity" evidence="1">
    <location>
        <begin position="107"/>
        <end position="127"/>
    </location>
</feature>
<comment type="caution">
    <text evidence="2">The sequence shown here is derived from an EMBL/GenBank/DDBJ whole genome shotgun (WGS) entry which is preliminary data.</text>
</comment>
<organism evidence="2 3">
    <name type="scientific">Lunasporangiospora selenospora</name>
    <dbReference type="NCBI Taxonomy" id="979761"/>
    <lineage>
        <taxon>Eukaryota</taxon>
        <taxon>Fungi</taxon>
        <taxon>Fungi incertae sedis</taxon>
        <taxon>Mucoromycota</taxon>
        <taxon>Mortierellomycotina</taxon>
        <taxon>Mortierellomycetes</taxon>
        <taxon>Mortierellales</taxon>
        <taxon>Mortierellaceae</taxon>
        <taxon>Lunasporangiospora</taxon>
    </lineage>
</organism>
<sequence>MHAGRNDITPTGLSDIQNLTTPGQTRRRLLPGTAPLCISDQIPRQRRNFPRNAAAALLNRNDKQSALSDEELKEDMKALQKFKEFSSDRRRPDYNRQHGTKQFGQQSNLRNGFNNHNNRNNSKKFNGAGCQEHRVD</sequence>
<feature type="non-terminal residue" evidence="2">
    <location>
        <position position="1"/>
    </location>
</feature>
<dbReference type="Proteomes" id="UP000780801">
    <property type="component" value="Unassembled WGS sequence"/>
</dbReference>
<feature type="compositionally biased region" description="Basic and acidic residues" evidence="1">
    <location>
        <begin position="82"/>
        <end position="96"/>
    </location>
</feature>
<name>A0A9P6KDY5_9FUNG</name>
<feature type="region of interest" description="Disordered" evidence="1">
    <location>
        <begin position="82"/>
        <end position="136"/>
    </location>
</feature>
<evidence type="ECO:0000256" key="1">
    <source>
        <dbReference type="SAM" id="MobiDB-lite"/>
    </source>
</evidence>
<proteinExistence type="predicted"/>
<keyword evidence="3" id="KW-1185">Reference proteome</keyword>
<evidence type="ECO:0000313" key="2">
    <source>
        <dbReference type="EMBL" id="KAF9581172.1"/>
    </source>
</evidence>
<dbReference type="EMBL" id="JAABOA010001631">
    <property type="protein sequence ID" value="KAF9581172.1"/>
    <property type="molecule type" value="Genomic_DNA"/>
</dbReference>
<reference evidence="2" key="1">
    <citation type="journal article" date="2020" name="Fungal Divers.">
        <title>Resolving the Mortierellaceae phylogeny through synthesis of multi-gene phylogenetics and phylogenomics.</title>
        <authorList>
            <person name="Vandepol N."/>
            <person name="Liber J."/>
            <person name="Desiro A."/>
            <person name="Na H."/>
            <person name="Kennedy M."/>
            <person name="Barry K."/>
            <person name="Grigoriev I.V."/>
            <person name="Miller A.N."/>
            <person name="O'Donnell K."/>
            <person name="Stajich J.E."/>
            <person name="Bonito G."/>
        </authorList>
    </citation>
    <scope>NUCLEOTIDE SEQUENCE</scope>
    <source>
        <strain evidence="2">KOD1015</strain>
    </source>
</reference>
<protein>
    <submittedName>
        <fullName evidence="2">Uncharacterized protein</fullName>
    </submittedName>
</protein>
<gene>
    <name evidence="2" type="ORF">BGW38_001915</name>
</gene>
<dbReference type="AlphaFoldDB" id="A0A9P6KDY5"/>
<accession>A0A9P6KDY5</accession>
<evidence type="ECO:0000313" key="3">
    <source>
        <dbReference type="Proteomes" id="UP000780801"/>
    </source>
</evidence>